<organism evidence="1 2">
    <name type="scientific">Haliangium ochraceum (strain DSM 14365 / JCM 11303 / SMP-2)</name>
    <dbReference type="NCBI Taxonomy" id="502025"/>
    <lineage>
        <taxon>Bacteria</taxon>
        <taxon>Pseudomonadati</taxon>
        <taxon>Myxococcota</taxon>
        <taxon>Polyangia</taxon>
        <taxon>Haliangiales</taxon>
        <taxon>Kofleriaceae</taxon>
        <taxon>Haliangium</taxon>
    </lineage>
</organism>
<dbReference type="SUPFAM" id="SSF53335">
    <property type="entry name" value="S-adenosyl-L-methionine-dependent methyltransferases"/>
    <property type="match status" value="1"/>
</dbReference>
<dbReference type="CDD" id="cd02440">
    <property type="entry name" value="AdoMet_MTases"/>
    <property type="match status" value="1"/>
</dbReference>
<evidence type="ECO:0000313" key="1">
    <source>
        <dbReference type="EMBL" id="ACY18683.1"/>
    </source>
</evidence>
<accession>D0LMJ6</accession>
<evidence type="ECO:0000313" key="2">
    <source>
        <dbReference type="Proteomes" id="UP000001880"/>
    </source>
</evidence>
<reference evidence="1 2" key="1">
    <citation type="journal article" date="2010" name="Stand. Genomic Sci.">
        <title>Complete genome sequence of Haliangium ochraceum type strain (SMP-2).</title>
        <authorList>
            <consortium name="US DOE Joint Genome Institute (JGI-PGF)"/>
            <person name="Ivanova N."/>
            <person name="Daum C."/>
            <person name="Lang E."/>
            <person name="Abt B."/>
            <person name="Kopitz M."/>
            <person name="Saunders E."/>
            <person name="Lapidus A."/>
            <person name="Lucas S."/>
            <person name="Glavina Del Rio T."/>
            <person name="Nolan M."/>
            <person name="Tice H."/>
            <person name="Copeland A."/>
            <person name="Cheng J.F."/>
            <person name="Chen F."/>
            <person name="Bruce D."/>
            <person name="Goodwin L."/>
            <person name="Pitluck S."/>
            <person name="Mavromatis K."/>
            <person name="Pati A."/>
            <person name="Mikhailova N."/>
            <person name="Chen A."/>
            <person name="Palaniappan K."/>
            <person name="Land M."/>
            <person name="Hauser L."/>
            <person name="Chang Y.J."/>
            <person name="Jeffries C.D."/>
            <person name="Detter J.C."/>
            <person name="Brettin T."/>
            <person name="Rohde M."/>
            <person name="Goker M."/>
            <person name="Bristow J."/>
            <person name="Markowitz V."/>
            <person name="Eisen J.A."/>
            <person name="Hugenholtz P."/>
            <person name="Kyrpides N.C."/>
            <person name="Klenk H.P."/>
        </authorList>
    </citation>
    <scope>NUCLEOTIDE SEQUENCE [LARGE SCALE GENOMIC DNA]</scope>
    <source>
        <strain evidence="2">DSM 14365 / CIP 107738 / JCM 11303 / AJ 13395 / SMP-2</strain>
    </source>
</reference>
<dbReference type="HOGENOM" id="CLU_982248_0_0_7"/>
<dbReference type="InterPro" id="IPR029063">
    <property type="entry name" value="SAM-dependent_MTases_sf"/>
</dbReference>
<dbReference type="Gene3D" id="3.40.50.150">
    <property type="entry name" value="Vaccinia Virus protein VP39"/>
    <property type="match status" value="1"/>
</dbReference>
<dbReference type="KEGG" id="hoh:Hoch_6209"/>
<proteinExistence type="predicted"/>
<dbReference type="RefSeq" id="WP_012831275.1">
    <property type="nucleotide sequence ID" value="NC_013440.1"/>
</dbReference>
<dbReference type="eggNOG" id="COG5459">
    <property type="taxonomic scope" value="Bacteria"/>
</dbReference>
<protein>
    <submittedName>
        <fullName evidence="1">Uncharacterized protein</fullName>
    </submittedName>
</protein>
<dbReference type="Proteomes" id="UP000001880">
    <property type="component" value="Chromosome"/>
</dbReference>
<dbReference type="EMBL" id="CP001804">
    <property type="protein sequence ID" value="ACY18683.1"/>
    <property type="molecule type" value="Genomic_DNA"/>
</dbReference>
<dbReference type="AlphaFoldDB" id="D0LMJ6"/>
<gene>
    <name evidence="1" type="ordered locus">Hoch_6209</name>
</gene>
<keyword evidence="2" id="KW-1185">Reference proteome</keyword>
<sequence>MLEQLYQAQQTGGYAAAATLRPNSAAAHVYLALLAFAERDFASAHEHARQAASRDREHALYGSAASYLERVRDSGPAAVYTSPEAFAAFIRGGGNVGLYRATSAALGAIYDEYASLRLLDIGAGDGHALLPALRPSVAQLSVLEPSAAMLQTLRAQLEERSIAHACHQQTLQAFAASQPADARWDVAQASYSLQSVTPEDRPAMLSWLRERCDRLLLVEFDMPLGGIEITPERVRYVLERYDRGLREYRGDLVAQGFLMPVFFGYFDPTQRRTNWELSAAAWTSLLRAAGFGSVSQQSLFDYWWAPAVLLDAR</sequence>
<name>D0LMJ6_HALO1</name>
<dbReference type="Pfam" id="PF13489">
    <property type="entry name" value="Methyltransf_23"/>
    <property type="match status" value="1"/>
</dbReference>